<evidence type="ECO:0000259" key="2">
    <source>
        <dbReference type="Pfam" id="PF07833"/>
    </source>
</evidence>
<dbReference type="InterPro" id="IPR021729">
    <property type="entry name" value="DUF3298"/>
</dbReference>
<feature type="signal peptide" evidence="1">
    <location>
        <begin position="1"/>
        <end position="29"/>
    </location>
</feature>
<proteinExistence type="predicted"/>
<dbReference type="EMBL" id="LWMH01000001">
    <property type="protein sequence ID" value="KZS46391.1"/>
    <property type="molecule type" value="Genomic_DNA"/>
</dbReference>
<dbReference type="Pfam" id="PF13739">
    <property type="entry name" value="PdaC"/>
    <property type="match status" value="1"/>
</dbReference>
<evidence type="ECO:0000259" key="4">
    <source>
        <dbReference type="Pfam" id="PF13739"/>
    </source>
</evidence>
<protein>
    <recommendedName>
        <fullName evidence="7">Copper amine oxidase</fullName>
    </recommendedName>
</protein>
<dbReference type="Gene3D" id="3.30.565.40">
    <property type="entry name" value="Fervidobacterium nodosum Rt17-B1 like"/>
    <property type="match status" value="1"/>
</dbReference>
<dbReference type="Proteomes" id="UP000076796">
    <property type="component" value="Unassembled WGS sequence"/>
</dbReference>
<feature type="domain" description="Deacetylase PdaC" evidence="4">
    <location>
        <begin position="181"/>
        <end position="265"/>
    </location>
</feature>
<dbReference type="Pfam" id="PF07833">
    <property type="entry name" value="Cu_amine_oxidN1"/>
    <property type="match status" value="1"/>
</dbReference>
<accession>A0A163J695</accession>
<feature type="domain" description="Copper amine oxidase-like N-terminal" evidence="2">
    <location>
        <begin position="126"/>
        <end position="170"/>
    </location>
</feature>
<dbReference type="InterPro" id="IPR037126">
    <property type="entry name" value="PdaC/RsiV-like_sf"/>
</dbReference>
<dbReference type="AlphaFoldDB" id="A0A163J695"/>
<gene>
    <name evidence="5" type="ORF">AWU65_10920</name>
</gene>
<organism evidence="5 6">
    <name type="scientific">Paenibacillus glucanolyticus</name>
    <dbReference type="NCBI Taxonomy" id="59843"/>
    <lineage>
        <taxon>Bacteria</taxon>
        <taxon>Bacillati</taxon>
        <taxon>Bacillota</taxon>
        <taxon>Bacilli</taxon>
        <taxon>Bacillales</taxon>
        <taxon>Paenibacillaceae</taxon>
        <taxon>Paenibacillus</taxon>
    </lineage>
</organism>
<comment type="caution">
    <text evidence="5">The sequence shown here is derived from an EMBL/GenBank/DDBJ whole genome shotgun (WGS) entry which is preliminary data.</text>
</comment>
<evidence type="ECO:0000313" key="5">
    <source>
        <dbReference type="EMBL" id="KZS46391.1"/>
    </source>
</evidence>
<dbReference type="InterPro" id="IPR012854">
    <property type="entry name" value="Cu_amine_oxidase-like_N"/>
</dbReference>
<reference evidence="5" key="1">
    <citation type="journal article" date="2016" name="Genome Announc.">
        <title>Draft genomes of two strains of Paenibacillus glucanolyticus with capability to degrade lignocellulose.</title>
        <authorList>
            <person name="Mathews S.L."/>
            <person name="Pawlak J."/>
            <person name="Grunden A.M."/>
        </authorList>
    </citation>
    <scope>NUCLEOTIDE SEQUENCE [LARGE SCALE GENOMIC DNA]</scope>
    <source>
        <strain evidence="5">SLM1</strain>
    </source>
</reference>
<dbReference type="KEGG" id="pglu:A3958_10495"/>
<dbReference type="Gene3D" id="3.90.640.20">
    <property type="entry name" value="Heat-shock cognate protein, ATPase"/>
    <property type="match status" value="1"/>
</dbReference>
<dbReference type="InterPro" id="IPR025303">
    <property type="entry name" value="PdaC"/>
</dbReference>
<evidence type="ECO:0000313" key="6">
    <source>
        <dbReference type="Proteomes" id="UP000076796"/>
    </source>
</evidence>
<evidence type="ECO:0000259" key="3">
    <source>
        <dbReference type="Pfam" id="PF11738"/>
    </source>
</evidence>
<dbReference type="OrthoDB" id="5637at2"/>
<dbReference type="STRING" id="59843.A3958_10495"/>
<feature type="chain" id="PRO_5038513465" description="Copper amine oxidase" evidence="1">
    <location>
        <begin position="30"/>
        <end position="357"/>
    </location>
</feature>
<name>A0A163J695_9BACL</name>
<dbReference type="GeneID" id="97558304"/>
<dbReference type="RefSeq" id="WP_006207580.1">
    <property type="nucleotide sequence ID" value="NZ_CBCSBX010000006.1"/>
</dbReference>
<sequence>MNPKFRVCASLIATSVLLGSLGLSGQVIDASTSKASVSASQKSSKNEVVLKWNGKTLSQKGIVLHGVTYVPATALRDGLGMPLKYDAKNRTYTLGNGYNKLSAVVYDASEIGILVNGAYAGEPGGQIINGRLYMPFKTISEYMGVQGQWNPSLKTLSMTQKKQNDIQIKSTALKKKIQGVDAVVNYPVISGLGNAEVQAEINKVLKENASGVITGAEGNVGTLPPSGTDFPYEFSGDYVVHYNQDGILSITAYDYSYTGGAHGMTFRKSFTFSLKDGKQMKLGDFINMQGKNKQKMNNLVLSKLKKEGGYLGGFEGVPADADFYVKDNAAVLYFQLYEYTAYAYGFPEFEFKLKEWK</sequence>
<keyword evidence="1" id="KW-0732">Signal</keyword>
<keyword evidence="6" id="KW-1185">Reference proteome</keyword>
<feature type="domain" description="DUF3298" evidence="3">
    <location>
        <begin position="293"/>
        <end position="352"/>
    </location>
</feature>
<dbReference type="Pfam" id="PF11738">
    <property type="entry name" value="DUF3298"/>
    <property type="match status" value="1"/>
</dbReference>
<evidence type="ECO:0008006" key="7">
    <source>
        <dbReference type="Google" id="ProtNLM"/>
    </source>
</evidence>
<evidence type="ECO:0000256" key="1">
    <source>
        <dbReference type="SAM" id="SignalP"/>
    </source>
</evidence>